<evidence type="ECO:0000313" key="2">
    <source>
        <dbReference type="Proteomes" id="UP001143480"/>
    </source>
</evidence>
<evidence type="ECO:0008006" key="3">
    <source>
        <dbReference type="Google" id="ProtNLM"/>
    </source>
</evidence>
<gene>
    <name evidence="1" type="ORF">GCM10017581_089740</name>
</gene>
<dbReference type="InterPro" id="IPR029063">
    <property type="entry name" value="SAM-dependent_MTases_sf"/>
</dbReference>
<reference evidence="1" key="2">
    <citation type="submission" date="2023-01" db="EMBL/GenBank/DDBJ databases">
        <authorList>
            <person name="Sun Q."/>
            <person name="Evtushenko L."/>
        </authorList>
    </citation>
    <scope>NUCLEOTIDE SEQUENCE</scope>
    <source>
        <strain evidence="1">VKM Ac-1321</strain>
    </source>
</reference>
<reference evidence="1" key="1">
    <citation type="journal article" date="2014" name="Int. J. Syst. Evol. Microbiol.">
        <title>Complete genome sequence of Corynebacterium casei LMG S-19264T (=DSM 44701T), isolated from a smear-ripened cheese.</title>
        <authorList>
            <consortium name="US DOE Joint Genome Institute (JGI-PGF)"/>
            <person name="Walter F."/>
            <person name="Albersmeier A."/>
            <person name="Kalinowski J."/>
            <person name="Ruckert C."/>
        </authorList>
    </citation>
    <scope>NUCLEOTIDE SEQUENCE</scope>
    <source>
        <strain evidence="1">VKM Ac-1321</strain>
    </source>
</reference>
<sequence length="290" mass="30304">MPMTTTIHERPLLTPRNAGVRLAPAETELLQQAWTATAPAERPTAGDGPAVNRVLNAWYGEARNFAADRAVAQQLAGLAPALPVAARHARRSRHTALRAAFSAGVSQVLDLGAGIPTGDGDPLPGTVHGRDVRAAYIDQDPVAVAALRAAYARRSPLVVAEAADLTAPGPLLDGLTGRGAFDPAAPALLILSLILHHLADFQALHLLGVLQQRLAPGSRLLVTAFVADPFPADVRDRLTDWYPAAPQLVLRTAAQTSALLHDAGWPAPARAVQPGLYTAALRHPIGGPAA</sequence>
<dbReference type="SUPFAM" id="SSF53335">
    <property type="entry name" value="S-adenosyl-L-methionine-dependent methyltransferases"/>
    <property type="match status" value="1"/>
</dbReference>
<dbReference type="RefSeq" id="WP_271190065.1">
    <property type="nucleotide sequence ID" value="NZ_BSFP01000089.1"/>
</dbReference>
<dbReference type="InterPro" id="IPR006764">
    <property type="entry name" value="SAM_dep_MeTrfase_SAV2177_type"/>
</dbReference>
<dbReference type="Pfam" id="PF04672">
    <property type="entry name" value="Methyltransf_19"/>
    <property type="match status" value="1"/>
</dbReference>
<comment type="caution">
    <text evidence="1">The sequence shown here is derived from an EMBL/GenBank/DDBJ whole genome shotgun (WGS) entry which is preliminary data.</text>
</comment>
<dbReference type="EMBL" id="BSFP01000089">
    <property type="protein sequence ID" value="GLL07222.1"/>
    <property type="molecule type" value="Genomic_DNA"/>
</dbReference>
<protein>
    <recommendedName>
        <fullName evidence="3">S-adenosyl methyltransferase</fullName>
    </recommendedName>
</protein>
<dbReference type="Proteomes" id="UP001143480">
    <property type="component" value="Unassembled WGS sequence"/>
</dbReference>
<accession>A0A9W6KU21</accession>
<evidence type="ECO:0000313" key="1">
    <source>
        <dbReference type="EMBL" id="GLL07222.1"/>
    </source>
</evidence>
<name>A0A9W6KU21_9ACTN</name>
<proteinExistence type="predicted"/>
<organism evidence="1 2">
    <name type="scientific">Dactylosporangium matsuzakiense</name>
    <dbReference type="NCBI Taxonomy" id="53360"/>
    <lineage>
        <taxon>Bacteria</taxon>
        <taxon>Bacillati</taxon>
        <taxon>Actinomycetota</taxon>
        <taxon>Actinomycetes</taxon>
        <taxon>Micromonosporales</taxon>
        <taxon>Micromonosporaceae</taxon>
        <taxon>Dactylosporangium</taxon>
    </lineage>
</organism>
<keyword evidence="2" id="KW-1185">Reference proteome</keyword>
<dbReference type="Gene3D" id="3.40.50.150">
    <property type="entry name" value="Vaccinia Virus protein VP39"/>
    <property type="match status" value="1"/>
</dbReference>
<dbReference type="AlphaFoldDB" id="A0A9W6KU21"/>